<proteinExistence type="predicted"/>
<dbReference type="InterPro" id="IPR055755">
    <property type="entry name" value="DUF7331"/>
</dbReference>
<sequence length="52" mass="5890">MKTPKKSTDDAGTDGEYQYIEYESDDETVVVIQDHENESAWIQSTVSIPIEP</sequence>
<keyword evidence="2" id="KW-1185">Reference proteome</keyword>
<gene>
    <name evidence="1" type="ORF">NDI79_16520</name>
</gene>
<dbReference type="Pfam" id="PF24018">
    <property type="entry name" value="DUF7331"/>
    <property type="match status" value="1"/>
</dbReference>
<protein>
    <submittedName>
        <fullName evidence="1">Uncharacterized protein</fullName>
    </submittedName>
</protein>
<reference evidence="1 2" key="1">
    <citation type="submission" date="2022-06" db="EMBL/GenBank/DDBJ databases">
        <title>Halogeometricum sp. a new haloarchaeum isolate from saline soil.</title>
        <authorList>
            <person name="Strakova D."/>
            <person name="Galisteo C."/>
            <person name="Sanchez-Porro C."/>
            <person name="Ventosa A."/>
        </authorList>
    </citation>
    <scope>NUCLEOTIDE SEQUENCE [LARGE SCALE GENOMIC DNA]</scope>
    <source>
        <strain evidence="2">S3BR25-2</strain>
    </source>
</reference>
<comment type="caution">
    <text evidence="1">The sequence shown here is derived from an EMBL/GenBank/DDBJ whole genome shotgun (WGS) entry which is preliminary data.</text>
</comment>
<accession>A0ABU2G6E5</accession>
<organism evidence="1 2">
    <name type="scientific">Halogeometricum luteum</name>
    <dbReference type="NCBI Taxonomy" id="2950537"/>
    <lineage>
        <taxon>Archaea</taxon>
        <taxon>Methanobacteriati</taxon>
        <taxon>Methanobacteriota</taxon>
        <taxon>Stenosarchaea group</taxon>
        <taxon>Halobacteria</taxon>
        <taxon>Halobacteriales</taxon>
        <taxon>Haloferacaceae</taxon>
        <taxon>Halogeometricum</taxon>
    </lineage>
</organism>
<dbReference type="Proteomes" id="UP001254813">
    <property type="component" value="Unassembled WGS sequence"/>
</dbReference>
<dbReference type="EMBL" id="JAMQOQ010000005">
    <property type="protein sequence ID" value="MDS0295779.1"/>
    <property type="molecule type" value="Genomic_DNA"/>
</dbReference>
<evidence type="ECO:0000313" key="1">
    <source>
        <dbReference type="EMBL" id="MDS0295779.1"/>
    </source>
</evidence>
<name>A0ABU2G6E5_9EURY</name>
<evidence type="ECO:0000313" key="2">
    <source>
        <dbReference type="Proteomes" id="UP001254813"/>
    </source>
</evidence>
<dbReference type="RefSeq" id="WP_310929739.1">
    <property type="nucleotide sequence ID" value="NZ_JAMQOQ010000005.1"/>
</dbReference>